<dbReference type="InterPro" id="IPR043504">
    <property type="entry name" value="Peptidase_S1_PA_chymotrypsin"/>
</dbReference>
<evidence type="ECO:0000313" key="4">
    <source>
        <dbReference type="Proteomes" id="UP001595900"/>
    </source>
</evidence>
<comment type="caution">
    <text evidence="3">The sequence shown here is derived from an EMBL/GenBank/DDBJ whole genome shotgun (WGS) entry which is preliminary data.</text>
</comment>
<dbReference type="Gene3D" id="2.60.40.2700">
    <property type="match status" value="2"/>
</dbReference>
<dbReference type="InterPro" id="IPR007253">
    <property type="entry name" value="Cell_wall-bd_2"/>
</dbReference>
<proteinExistence type="predicted"/>
<dbReference type="Pfam" id="PF04122">
    <property type="entry name" value="CW_binding_2"/>
    <property type="match status" value="3"/>
</dbReference>
<evidence type="ECO:0000256" key="1">
    <source>
        <dbReference type="SAM" id="MobiDB-lite"/>
    </source>
</evidence>
<dbReference type="RefSeq" id="WP_390230455.1">
    <property type="nucleotide sequence ID" value="NZ_JBHSCN010000006.1"/>
</dbReference>
<keyword evidence="4" id="KW-1185">Reference proteome</keyword>
<protein>
    <submittedName>
        <fullName evidence="3">Cell wall-binding repeat-containing protein</fullName>
    </submittedName>
</protein>
<dbReference type="SUPFAM" id="SSF50494">
    <property type="entry name" value="Trypsin-like serine proteases"/>
    <property type="match status" value="1"/>
</dbReference>
<feature type="signal peptide" evidence="2">
    <location>
        <begin position="1"/>
        <end position="34"/>
    </location>
</feature>
<gene>
    <name evidence="3" type="ORF">ACFOYW_14740</name>
</gene>
<dbReference type="Gene3D" id="2.40.10.10">
    <property type="entry name" value="Trypsin-like serine proteases"/>
    <property type="match status" value="2"/>
</dbReference>
<evidence type="ECO:0000256" key="2">
    <source>
        <dbReference type="SAM" id="SignalP"/>
    </source>
</evidence>
<feature type="region of interest" description="Disordered" evidence="1">
    <location>
        <begin position="292"/>
        <end position="313"/>
    </location>
</feature>
<organism evidence="3 4">
    <name type="scientific">Gryllotalpicola reticulitermitis</name>
    <dbReference type="NCBI Taxonomy" id="1184153"/>
    <lineage>
        <taxon>Bacteria</taxon>
        <taxon>Bacillati</taxon>
        <taxon>Actinomycetota</taxon>
        <taxon>Actinomycetes</taxon>
        <taxon>Micrococcales</taxon>
        <taxon>Microbacteriaceae</taxon>
        <taxon>Gryllotalpicola</taxon>
    </lineage>
</organism>
<dbReference type="PANTHER" id="PTHR30032:SF8">
    <property type="entry name" value="GERMINATION-SPECIFIC N-ACETYLMURAMOYL-L-ALANINE AMIDASE"/>
    <property type="match status" value="1"/>
</dbReference>
<keyword evidence="2" id="KW-0732">Signal</keyword>
<name>A0ABV8QC99_9MICO</name>
<accession>A0ABV8QC99</accession>
<dbReference type="InterPro" id="IPR009003">
    <property type="entry name" value="Peptidase_S1_PA"/>
</dbReference>
<reference evidence="4" key="1">
    <citation type="journal article" date="2019" name="Int. J. Syst. Evol. Microbiol.">
        <title>The Global Catalogue of Microorganisms (GCM) 10K type strain sequencing project: providing services to taxonomists for standard genome sequencing and annotation.</title>
        <authorList>
            <consortium name="The Broad Institute Genomics Platform"/>
            <consortium name="The Broad Institute Genome Sequencing Center for Infectious Disease"/>
            <person name="Wu L."/>
            <person name="Ma J."/>
        </authorList>
    </citation>
    <scope>NUCLEOTIDE SEQUENCE [LARGE SCALE GENOMIC DNA]</scope>
    <source>
        <strain evidence="4">CGMCC 1.10363</strain>
    </source>
</reference>
<sequence>MSDAGRTPLHKAALTLFAVIAAVSLGVVAGPAVAAPAQPGVAAHAAAKHPIITPVHGGAPAHMGRYGLAQFQGAARTLPSSLDQELRTRLGISSAQFLADGQAAADASQVIASLRQRGVPVTGARMNGTALTVFVANAGSEAAVRAAGATAVVAAAAGPAKLAVSAASTPGDASSPLQGGDLWWYSTSHSSAGDQGVSCSVGFNGFNSTNGKREFVTAGHCADYQATGYAKPLDGKVSVAADATPLGYDDGPLSGLRSIGTLDQSSFAFGGGEDAGLADVTSSSAVTRASVGTWGSTTTSATSSKGSSQGKQSAGSSIAIYGAAGAVTGEPICHSGARTGWQCGEVTRAYAQATVSTSQTRSQMVEGFATSACALEGDSGGSFVSGNYAVGITSGTEFEPAAATGAGFNTCAGDGPSFAYPMVAPATQPSSHSVSTQLPQFQLAVTQPSTTPKLTLDSSGDPTALSGTLAYASGAAAAAGTAVSLSIDGAAAKSTSSAADSSGAQAWTFALSGLSAGAHTYTLTVGTGPSAASRSGTFDAPLRIGTPVITGTAAVGHALTATASASAHATLLYQWYDLGTGTPTSTGTSARTPISGATSKTYTPPASLSGHRLAVAMKAAELGAGVTAWSNPSATLLGGPALASASISGAARVGQTLTATAGGVVPGATPVYQWNANGTPIPGAVGRTLTLVAGQLGAKITVTISGSFPGYLSASKTVAASTPVLPSLARVAGSDRWATAVAASKAQFPNGASTVLIASGANYPDALSAAPAAAKLSGDLLLTAPTSLPPSVASELRRLKPTRVYLVGGTNAISATVATEVRADTGVAPRRVSGTDRYATSAAIAAAFFPSAKTAFAATGAGFPDALSAAGAASSLGAPVLLVPGASSAPTAPVAAQLTRLRPSTLYIVGGTTVVSPALQSTLAKTGTVTRLSGSDRWATSVAVAKKFHPSATQAVVASGANFPDALVGSVLAGSRGAGLLLSSPTCMPGVVVRELTAMHASALTLMGGTAGLSSAVADEKVC</sequence>
<dbReference type="PANTHER" id="PTHR30032">
    <property type="entry name" value="N-ACETYLMURAMOYL-L-ALANINE AMIDASE-RELATED"/>
    <property type="match status" value="1"/>
</dbReference>
<dbReference type="Proteomes" id="UP001595900">
    <property type="component" value="Unassembled WGS sequence"/>
</dbReference>
<dbReference type="EMBL" id="JBHSCN010000006">
    <property type="protein sequence ID" value="MFC4244629.1"/>
    <property type="molecule type" value="Genomic_DNA"/>
</dbReference>
<dbReference type="InterPro" id="IPR051922">
    <property type="entry name" value="Bact_Sporulation_Assoc"/>
</dbReference>
<evidence type="ECO:0000313" key="3">
    <source>
        <dbReference type="EMBL" id="MFC4244629.1"/>
    </source>
</evidence>
<dbReference type="Gene3D" id="3.40.50.12090">
    <property type="match status" value="2"/>
</dbReference>
<feature type="chain" id="PRO_5045534653" evidence="2">
    <location>
        <begin position="35"/>
        <end position="1023"/>
    </location>
</feature>
<dbReference type="CDD" id="cd21112">
    <property type="entry name" value="alphaLP-like"/>
    <property type="match status" value="1"/>
</dbReference>